<proteinExistence type="inferred from homology"/>
<evidence type="ECO:0000256" key="1">
    <source>
        <dbReference type="ARBA" id="ARBA00009995"/>
    </source>
</evidence>
<dbReference type="Gene3D" id="3.40.50.2000">
    <property type="entry name" value="Glycogen Phosphorylase B"/>
    <property type="match status" value="1"/>
</dbReference>
<dbReference type="SUPFAM" id="SSF53756">
    <property type="entry name" value="UDP-Glycosyltransferase/glycogen phosphorylase"/>
    <property type="match status" value="1"/>
</dbReference>
<comment type="similarity">
    <text evidence="1">Belongs to the UDP-glycosyltransferase family.</text>
</comment>
<reference evidence="4" key="1">
    <citation type="journal article" date="2017" name="Front. Plant Sci.">
        <title>Climate Clever Clovers: New Paradigm to Reduce the Environmental Footprint of Ruminants by Breeding Low Methanogenic Forages Utilizing Haplotype Variation.</title>
        <authorList>
            <person name="Kaur P."/>
            <person name="Appels R."/>
            <person name="Bayer P.E."/>
            <person name="Keeble-Gagnere G."/>
            <person name="Wang J."/>
            <person name="Hirakawa H."/>
            <person name="Shirasawa K."/>
            <person name="Vercoe P."/>
            <person name="Stefanova K."/>
            <person name="Durmic Z."/>
            <person name="Nichols P."/>
            <person name="Revell C."/>
            <person name="Isobe S.N."/>
            <person name="Edwards D."/>
            <person name="Erskine W."/>
        </authorList>
    </citation>
    <scope>NUCLEOTIDE SEQUENCE [LARGE SCALE GENOMIC DNA]</scope>
    <source>
        <strain evidence="4">cv. Daliak</strain>
    </source>
</reference>
<dbReference type="AlphaFoldDB" id="A0A2Z6LPG2"/>
<dbReference type="OrthoDB" id="999826at2759"/>
<dbReference type="GO" id="GO:0080043">
    <property type="term" value="F:quercetin 3-O-glucosyltransferase activity"/>
    <property type="evidence" value="ECO:0007669"/>
    <property type="project" value="TreeGrafter"/>
</dbReference>
<dbReference type="Pfam" id="PF26168">
    <property type="entry name" value="Glyco_transf_N"/>
    <property type="match status" value="1"/>
</dbReference>
<dbReference type="Proteomes" id="UP000242715">
    <property type="component" value="Unassembled WGS sequence"/>
</dbReference>
<protein>
    <recommendedName>
        <fullName evidence="2">Glycosyltransferase N-terminal domain-containing protein</fullName>
    </recommendedName>
</protein>
<sequence>MNISPHFLVIPFPILGHVNPLMQFSQVLASHGCKVTFVHTEFSHNRSKSSDSRHENIKVVTLPDGLEPEDDRSDVMKIMASMKSTMPTRLSKLIEDINALDGNNNNKINCIVGTFNMGWVLEVGHKLGIKGALFCPPSATSLACAISIPKLIEDGIIDSEDEHKFHN</sequence>
<name>A0A2Z6LPG2_TRISU</name>
<organism evidence="3 4">
    <name type="scientific">Trifolium subterraneum</name>
    <name type="common">Subterranean clover</name>
    <dbReference type="NCBI Taxonomy" id="3900"/>
    <lineage>
        <taxon>Eukaryota</taxon>
        <taxon>Viridiplantae</taxon>
        <taxon>Streptophyta</taxon>
        <taxon>Embryophyta</taxon>
        <taxon>Tracheophyta</taxon>
        <taxon>Spermatophyta</taxon>
        <taxon>Magnoliopsida</taxon>
        <taxon>eudicotyledons</taxon>
        <taxon>Gunneridae</taxon>
        <taxon>Pentapetalae</taxon>
        <taxon>rosids</taxon>
        <taxon>fabids</taxon>
        <taxon>Fabales</taxon>
        <taxon>Fabaceae</taxon>
        <taxon>Papilionoideae</taxon>
        <taxon>50 kb inversion clade</taxon>
        <taxon>NPAAA clade</taxon>
        <taxon>Hologalegina</taxon>
        <taxon>IRL clade</taxon>
        <taxon>Trifolieae</taxon>
        <taxon>Trifolium</taxon>
    </lineage>
</organism>
<accession>A0A2Z6LPG2</accession>
<evidence type="ECO:0000313" key="3">
    <source>
        <dbReference type="EMBL" id="GAU19844.1"/>
    </source>
</evidence>
<dbReference type="GO" id="GO:0080044">
    <property type="term" value="F:quercetin 7-O-glucosyltransferase activity"/>
    <property type="evidence" value="ECO:0007669"/>
    <property type="project" value="TreeGrafter"/>
</dbReference>
<dbReference type="InterPro" id="IPR058980">
    <property type="entry name" value="Glyco_transf_N"/>
</dbReference>
<feature type="domain" description="Glycosyltransferase N-terminal" evidence="2">
    <location>
        <begin position="8"/>
        <end position="46"/>
    </location>
</feature>
<dbReference type="PANTHER" id="PTHR11926">
    <property type="entry name" value="GLUCOSYL/GLUCURONOSYL TRANSFERASES"/>
    <property type="match status" value="1"/>
</dbReference>
<evidence type="ECO:0000259" key="2">
    <source>
        <dbReference type="Pfam" id="PF26168"/>
    </source>
</evidence>
<keyword evidence="4" id="KW-1185">Reference proteome</keyword>
<evidence type="ECO:0000313" key="4">
    <source>
        <dbReference type="Proteomes" id="UP000242715"/>
    </source>
</evidence>
<gene>
    <name evidence="3" type="ORF">TSUD_170700</name>
</gene>
<dbReference type="PANTHER" id="PTHR11926:SF1412">
    <property type="entry name" value="UDP-GLYCOSYLTRANSFERASE 83A1-LIKE"/>
    <property type="match status" value="1"/>
</dbReference>
<dbReference type="EMBL" id="DF973205">
    <property type="protein sequence ID" value="GAU19844.1"/>
    <property type="molecule type" value="Genomic_DNA"/>
</dbReference>